<dbReference type="Pfam" id="PF00112">
    <property type="entry name" value="Peptidase_C1"/>
    <property type="match status" value="1"/>
</dbReference>
<dbReference type="OrthoDB" id="65740at2759"/>
<dbReference type="Gramene" id="TraesJAG4A03G02184290.1">
    <property type="protein sequence ID" value="TraesJAG4A03G02184290.1"/>
    <property type="gene ID" value="TraesJAG4A03G02184290"/>
</dbReference>
<dbReference type="Gramene" id="TraesCS4A02G385400.1">
    <property type="protein sequence ID" value="TraesCS4A02G385400.1"/>
    <property type="gene ID" value="TraesCS4A02G385400"/>
</dbReference>
<organism evidence="6">
    <name type="scientific">Triticum aestivum</name>
    <name type="common">Wheat</name>
    <dbReference type="NCBI Taxonomy" id="4565"/>
    <lineage>
        <taxon>Eukaryota</taxon>
        <taxon>Viridiplantae</taxon>
        <taxon>Streptophyta</taxon>
        <taxon>Embryophyta</taxon>
        <taxon>Tracheophyta</taxon>
        <taxon>Spermatophyta</taxon>
        <taxon>Magnoliopsida</taxon>
        <taxon>Liliopsida</taxon>
        <taxon>Poales</taxon>
        <taxon>Poaceae</taxon>
        <taxon>BOP clade</taxon>
        <taxon>Pooideae</taxon>
        <taxon>Triticodae</taxon>
        <taxon>Triticeae</taxon>
        <taxon>Triticinae</taxon>
        <taxon>Triticum</taxon>
    </lineage>
</organism>
<feature type="domain" description="Peptidase C1A papain C-terminal" evidence="5">
    <location>
        <begin position="48"/>
        <end position="258"/>
    </location>
</feature>
<evidence type="ECO:0000256" key="1">
    <source>
        <dbReference type="ARBA" id="ARBA00008455"/>
    </source>
</evidence>
<dbReference type="SUPFAM" id="SSF54001">
    <property type="entry name" value="Cysteine proteinases"/>
    <property type="match status" value="1"/>
</dbReference>
<dbReference type="Gene3D" id="3.90.70.10">
    <property type="entry name" value="Cysteine proteinases"/>
    <property type="match status" value="1"/>
</dbReference>
<dbReference type="Gramene" id="TraesARI4A03G02221690.1">
    <property type="protein sequence ID" value="TraesARI4A03G02221690.1"/>
    <property type="gene ID" value="TraesARI4A03G02221690"/>
</dbReference>
<dbReference type="Gramene" id="TraesNOR4A03G02205470.1">
    <property type="protein sequence ID" value="TraesNOR4A03G02205470.1"/>
    <property type="gene ID" value="TraesNOR4A03G02205470"/>
</dbReference>
<evidence type="ECO:0000313" key="7">
    <source>
        <dbReference type="Proteomes" id="UP000019116"/>
    </source>
</evidence>
<dbReference type="PANTHER" id="PTHR12411">
    <property type="entry name" value="CYSTEINE PROTEASE FAMILY C1-RELATED"/>
    <property type="match status" value="1"/>
</dbReference>
<comment type="similarity">
    <text evidence="1">Belongs to the peptidase C1 family.</text>
</comment>
<protein>
    <recommendedName>
        <fullName evidence="5">Peptidase C1A papain C-terminal domain-containing protein</fullName>
    </recommendedName>
</protein>
<evidence type="ECO:0000313" key="6">
    <source>
        <dbReference type="EnsemblPlants" id="TraesCS4A02G385400.1"/>
    </source>
</evidence>
<feature type="chain" id="PRO_5043175307" description="Peptidase C1A papain C-terminal domain-containing protein" evidence="4">
    <location>
        <begin position="20"/>
        <end position="258"/>
    </location>
</feature>
<dbReference type="STRING" id="4565.A0A3B6I3R4"/>
<dbReference type="PROSITE" id="PS00139">
    <property type="entry name" value="THIOL_PROTEASE_CYS"/>
    <property type="match status" value="1"/>
</dbReference>
<dbReference type="InterPro" id="IPR038765">
    <property type="entry name" value="Papain-like_cys_pep_sf"/>
</dbReference>
<dbReference type="Gramene" id="TraesROB_scaffold_030527_01G000200.1">
    <property type="protein sequence ID" value="TraesROB_scaffold_030527_01G000200.1"/>
    <property type="gene ID" value="TraesROB_scaffold_030527_01G000200"/>
</dbReference>
<dbReference type="GO" id="GO:0005764">
    <property type="term" value="C:lysosome"/>
    <property type="evidence" value="ECO:0000318"/>
    <property type="project" value="GO_Central"/>
</dbReference>
<dbReference type="Proteomes" id="UP000019116">
    <property type="component" value="Chromosome 4A"/>
</dbReference>
<dbReference type="InterPro" id="IPR039417">
    <property type="entry name" value="Peptidase_C1A_papain-like"/>
</dbReference>
<evidence type="ECO:0000256" key="3">
    <source>
        <dbReference type="ARBA" id="ARBA00023157"/>
    </source>
</evidence>
<dbReference type="AlphaFoldDB" id="A0A3B6I3R4"/>
<dbReference type="CDD" id="cd02248">
    <property type="entry name" value="Peptidase_C1A"/>
    <property type="match status" value="1"/>
</dbReference>
<keyword evidence="3" id="KW-1015">Disulfide bond</keyword>
<gene>
    <name evidence="6" type="primary">LOC123087963</name>
</gene>
<dbReference type="Gramene" id="TraesCLE_scaffold_043682_01G000200.1">
    <property type="protein sequence ID" value="TraesCLE_scaffold_043682_01G000200.1"/>
    <property type="gene ID" value="TraesCLE_scaffold_043682_01G000200"/>
</dbReference>
<dbReference type="GO" id="GO:0005615">
    <property type="term" value="C:extracellular space"/>
    <property type="evidence" value="ECO:0000318"/>
    <property type="project" value="GO_Central"/>
</dbReference>
<evidence type="ECO:0000256" key="4">
    <source>
        <dbReference type="SAM" id="SignalP"/>
    </source>
</evidence>
<dbReference type="InterPro" id="IPR013128">
    <property type="entry name" value="Peptidase_C1A"/>
</dbReference>
<keyword evidence="7" id="KW-1185">Reference proteome</keyword>
<dbReference type="KEGG" id="taes:123087963"/>
<dbReference type="GO" id="GO:0004197">
    <property type="term" value="F:cysteine-type endopeptidase activity"/>
    <property type="evidence" value="ECO:0000318"/>
    <property type="project" value="GO_Central"/>
</dbReference>
<sequence>MELAKTIVLLLCLIGTAGGALGGFCIPPPRSAARTPRLATSVLTPTTPRPSLDWRARGAVTPIMFQGQIGSCWAISSVGAIEGLHKIQTGRLVRLSSQQIFDCSNKSMADSDLKAFDWVVRNGGVASEETYPYVGRVQDCKREKLHMISASIRRYKMDIRDELDLLVAVSYKPVSVRMWLDPPSFYNYTGGIFTGPCGKEAHGMLLVGYGALADGREYWILRNSYGVHWGDQGYFYVKRGAYHLPGLCGLAFLVAEPE</sequence>
<dbReference type="OMA" id="IRRYKMD"/>
<dbReference type="GeneID" id="123087963"/>
<dbReference type="InterPro" id="IPR000668">
    <property type="entry name" value="Peptidase_C1A_C"/>
</dbReference>
<dbReference type="Gramene" id="TraesCS4A03G0959700.1">
    <property type="protein sequence ID" value="TraesCS4A03G0959700.1.CDS"/>
    <property type="gene ID" value="TraesCS4A03G0959700"/>
</dbReference>
<proteinExistence type="inferred from homology"/>
<reference evidence="6" key="2">
    <citation type="submission" date="2018-10" db="UniProtKB">
        <authorList>
            <consortium name="EnsemblPlants"/>
        </authorList>
    </citation>
    <scope>IDENTIFICATION</scope>
</reference>
<name>A0A3B6I3R4_WHEAT</name>
<feature type="signal peptide" evidence="4">
    <location>
        <begin position="1"/>
        <end position="19"/>
    </location>
</feature>
<dbReference type="SMART" id="SM00645">
    <property type="entry name" value="Pept_C1"/>
    <property type="match status" value="1"/>
</dbReference>
<keyword evidence="2 4" id="KW-0732">Signal</keyword>
<dbReference type="SMR" id="A0A3B6I3R4"/>
<dbReference type="InterPro" id="IPR000169">
    <property type="entry name" value="Pept_cys_AS"/>
</dbReference>
<dbReference type="GO" id="GO:0051603">
    <property type="term" value="P:proteolysis involved in protein catabolic process"/>
    <property type="evidence" value="ECO:0000318"/>
    <property type="project" value="GO_Central"/>
</dbReference>
<dbReference type="Gramene" id="TraesWEE_scaffold_025324_01G000100.1">
    <property type="protein sequence ID" value="TraesWEE_scaffold_025324_01G000100.1"/>
    <property type="gene ID" value="TraesWEE_scaffold_025324_01G000100"/>
</dbReference>
<evidence type="ECO:0000256" key="2">
    <source>
        <dbReference type="ARBA" id="ARBA00022729"/>
    </source>
</evidence>
<reference evidence="6" key="1">
    <citation type="submission" date="2018-08" db="EMBL/GenBank/DDBJ databases">
        <authorList>
            <person name="Rossello M."/>
        </authorList>
    </citation>
    <scope>NUCLEOTIDE SEQUENCE [LARGE SCALE GENOMIC DNA]</scope>
    <source>
        <strain evidence="6">cv. Chinese Spring</strain>
    </source>
</reference>
<evidence type="ECO:0000259" key="5">
    <source>
        <dbReference type="SMART" id="SM00645"/>
    </source>
</evidence>
<dbReference type="PRINTS" id="PR00705">
    <property type="entry name" value="PAPAIN"/>
</dbReference>
<accession>A0A3B6I3R4</accession>
<dbReference type="EnsemblPlants" id="TraesCS4A02G385400.1">
    <property type="protein sequence ID" value="TraesCS4A02G385400.1"/>
    <property type="gene ID" value="TraesCS4A02G385400"/>
</dbReference>
<dbReference type="RefSeq" id="XP_044366015.1">
    <property type="nucleotide sequence ID" value="XM_044510080.1"/>
</dbReference>